<dbReference type="SUPFAM" id="SSF143517">
    <property type="entry name" value="TRCF domain-like"/>
    <property type="match status" value="1"/>
</dbReference>
<comment type="function">
    <text evidence="13">Couples transcription and DNA repair by recognizing RNA polymerase (RNAP) stalled at DNA lesions. Mediates ATP-dependent release of RNAP and its truncated transcript from the DNA, and recruitment of nucleotide excision repair machinery to the damaged site.</text>
</comment>
<keyword evidence="8 13" id="KW-0238">DNA-binding</keyword>
<evidence type="ECO:0000256" key="11">
    <source>
        <dbReference type="ARBA" id="ARBA00061399"/>
    </source>
</evidence>
<dbReference type="Gene3D" id="2.40.10.170">
    <property type="match status" value="1"/>
</dbReference>
<name>A0A2Z4XXI3_9GAMM</name>
<gene>
    <name evidence="13 16" type="primary">mfd</name>
    <name evidence="16" type="ORF">CDH04_03445</name>
    <name evidence="17" type="ORF">FZC43_03445</name>
</gene>
<dbReference type="InterPro" id="IPR014001">
    <property type="entry name" value="Helicase_ATP-bd"/>
</dbReference>
<keyword evidence="19" id="KW-1185">Reference proteome</keyword>
<dbReference type="PROSITE" id="PS51192">
    <property type="entry name" value="HELICASE_ATP_BIND_1"/>
    <property type="match status" value="1"/>
</dbReference>
<dbReference type="InterPro" id="IPR037235">
    <property type="entry name" value="TRCF-like_C_D7"/>
</dbReference>
<dbReference type="EC" id="3.6.4.-" evidence="13"/>
<dbReference type="Gene3D" id="3.40.50.11180">
    <property type="match status" value="1"/>
</dbReference>
<evidence type="ECO:0000256" key="5">
    <source>
        <dbReference type="ARBA" id="ARBA00022801"/>
    </source>
</evidence>
<dbReference type="Pfam" id="PF21132">
    <property type="entry name" value="MFD_D3"/>
    <property type="match status" value="1"/>
</dbReference>
<dbReference type="GO" id="GO:0000716">
    <property type="term" value="P:transcription-coupled nucleotide-excision repair, DNA damage recognition"/>
    <property type="evidence" value="ECO:0007669"/>
    <property type="project" value="UniProtKB-UniRule"/>
</dbReference>
<evidence type="ECO:0000256" key="3">
    <source>
        <dbReference type="ARBA" id="ARBA00022741"/>
    </source>
</evidence>
<dbReference type="CDD" id="cd17991">
    <property type="entry name" value="DEXHc_TRCF"/>
    <property type="match status" value="1"/>
</dbReference>
<evidence type="ECO:0000313" key="16">
    <source>
        <dbReference type="EMBL" id="AXA33524.1"/>
    </source>
</evidence>
<dbReference type="Gene3D" id="3.30.2060.10">
    <property type="entry name" value="Penicillin-binding protein 1b domain"/>
    <property type="match status" value="1"/>
</dbReference>
<evidence type="ECO:0000256" key="4">
    <source>
        <dbReference type="ARBA" id="ARBA00022763"/>
    </source>
</evidence>
<dbReference type="GO" id="GO:0005524">
    <property type="term" value="F:ATP binding"/>
    <property type="evidence" value="ECO:0007669"/>
    <property type="project" value="UniProtKB-UniRule"/>
</dbReference>
<evidence type="ECO:0000313" key="17">
    <source>
        <dbReference type="EMBL" id="QIW11756.1"/>
    </source>
</evidence>
<dbReference type="InterPro" id="IPR005118">
    <property type="entry name" value="TRCF_C"/>
</dbReference>
<proteinExistence type="inferred from homology"/>
<sequence length="1137" mass="129748">MLSNQISKKDTIVSNAYGASFSILLNEYAKSNNDFNLIITEDSQQSYKVYKELQFLAQDSKFEILYFPDLEILAYDRFSTSIDIISQRQRILYKLTKNPKKTILVTSIATILKKLPPANFIKEHSFILKVEDTLDITKQKTQLVEAGYTLVNNVFEKGEFSIRGSIIDIFPIGAKCAYRIDLFDDEVDSIKELNLETQRSANEVKQIDLMPSHEFIYNNENTELAFQQLENLCSTEVLSSTICRYIEDNEYFSGIEFYLPLFYKELASIFDYIPNNTKIHLLGNTTSSISAFSDEVKQRYNDLKFDIDRPILHFDNLYLSQQEISQSVAKFSPLKWHIESKSKSKQLAIKPLEKVSANYKLSNPFKNLQELIAKSKFEKIIFSTDSNGRADLLLEHLNKLHLNIKTAKSFEQALNNNNLYNMIVSPFEDGVIIEDKILFVTETDLFPEHITKSKASEHDHYPTVDLKDLAELKQGMYIVHIDHGIGKYIGLETIELNNKKDEFILLLYANDAKIYVPITSLNLISIYNSSADDSIALNRLGSDKWRKQKEKTIKKIVDTAANLLDIYAKREMRQGFTNSFDEEEYLRFCADFPYDETPDQLKAISEVFRDMISAKPMDRLICGDVGFGKTEIAMRAAFLATQNNKQVAILVPTTILAQQHFNNFRDRFANTAVNIDVITRSKTTKAQNELFDNLKNGSVDIIIGTHKLISSKIDFKNLGLLIIDEEHRFGVAQKEKLKSLKAEIDILTMSATPIPRSLSMAFSALRDLSIIASAPAKRLSVKTFVKEYDAGIIREAVSRETIRGGQVFYLYNNVETIEKKREIIQEIFPRLRIAIAHGQMSEKEIQKIMFDFKHNKYHILLCTTIIETGIDIPNANTLIIENANNLGLAQLHQIRGRVGRSHHQAYAYLLTPELGITKDATKRLQAIGSTESLGGGFTLANHDLEIRGAGEILGKEQSGNINGIGLNLYMELLDKTIENLKTGKKLDIEQIVNSNTCEIELNIPTLIPDYYIYDVNTRLNVYKRISKANHQELINIKIELIDRFGKLPLEVLYLLKTSHIRLDALEIGITQIKMFATSGKVVFAEPEKVDLQKLIKLIQSKSTDFKLTKDHDLQITKATKTAEQRIEFIEIFLKELK</sequence>
<dbReference type="RefSeq" id="WP_112869697.1">
    <property type="nucleotide sequence ID" value="NZ_CP021781.1"/>
</dbReference>
<dbReference type="SMART" id="SM00487">
    <property type="entry name" value="DEXDc"/>
    <property type="match status" value="1"/>
</dbReference>
<evidence type="ECO:0000313" key="19">
    <source>
        <dbReference type="Proteomes" id="UP000681131"/>
    </source>
</evidence>
<comment type="subcellular location">
    <subcellularLocation>
        <location evidence="1 13">Cytoplasm</location>
    </subcellularLocation>
</comment>
<dbReference type="InterPro" id="IPR027417">
    <property type="entry name" value="P-loop_NTPase"/>
</dbReference>
<evidence type="ECO:0000256" key="1">
    <source>
        <dbReference type="ARBA" id="ARBA00004496"/>
    </source>
</evidence>
<dbReference type="EMBL" id="CP043424">
    <property type="protein sequence ID" value="QIW11756.1"/>
    <property type="molecule type" value="Genomic_DNA"/>
</dbReference>
<dbReference type="PROSITE" id="PS51194">
    <property type="entry name" value="HELICASE_CTER"/>
    <property type="match status" value="1"/>
</dbReference>
<dbReference type="KEGG" id="fad:CDH04_03445"/>
<dbReference type="SUPFAM" id="SSF141259">
    <property type="entry name" value="CarD-like"/>
    <property type="match status" value="1"/>
</dbReference>
<keyword evidence="9 13" id="KW-0234">DNA repair</keyword>
<evidence type="ECO:0000259" key="14">
    <source>
        <dbReference type="PROSITE" id="PS51192"/>
    </source>
</evidence>
<dbReference type="SMART" id="SM00490">
    <property type="entry name" value="HELICc"/>
    <property type="match status" value="1"/>
</dbReference>
<organism evidence="16 18">
    <name type="scientific">Francisella adeliensis</name>
    <dbReference type="NCBI Taxonomy" id="2007306"/>
    <lineage>
        <taxon>Bacteria</taxon>
        <taxon>Pseudomonadati</taxon>
        <taxon>Pseudomonadota</taxon>
        <taxon>Gammaproteobacteria</taxon>
        <taxon>Thiotrichales</taxon>
        <taxon>Francisellaceae</taxon>
        <taxon>Francisella</taxon>
    </lineage>
</organism>
<dbReference type="PANTHER" id="PTHR47964:SF1">
    <property type="entry name" value="ATP-DEPENDENT DNA HELICASE HOMOLOG RECG, CHLOROPLASTIC"/>
    <property type="match status" value="1"/>
</dbReference>
<dbReference type="Proteomes" id="UP000251120">
    <property type="component" value="Chromosome"/>
</dbReference>
<keyword evidence="3 13" id="KW-0547">Nucleotide-binding</keyword>
<evidence type="ECO:0000256" key="8">
    <source>
        <dbReference type="ARBA" id="ARBA00023125"/>
    </source>
</evidence>
<dbReference type="HAMAP" id="MF_00969">
    <property type="entry name" value="TRCF"/>
    <property type="match status" value="1"/>
</dbReference>
<comment type="similarity">
    <text evidence="11 13">In the C-terminal section; belongs to the helicase family. RecG subfamily.</text>
</comment>
<keyword evidence="6" id="KW-0347">Helicase</keyword>
<dbReference type="InterPro" id="IPR036101">
    <property type="entry name" value="CarD-like/TRCF_RID_sf"/>
</dbReference>
<keyword evidence="4 13" id="KW-0227">DNA damage</keyword>
<dbReference type="Pfam" id="PF17757">
    <property type="entry name" value="UvrB_inter"/>
    <property type="match status" value="1"/>
</dbReference>
<reference evidence="16 18" key="1">
    <citation type="submission" date="2017-06" db="EMBL/GenBank/DDBJ databases">
        <title>Complete genome of Francisella adeliensis.</title>
        <authorList>
            <person name="Vallesi A."/>
            <person name="Sjodin A."/>
        </authorList>
    </citation>
    <scope>NUCLEOTIDE SEQUENCE [LARGE SCALE GENOMIC DNA]</scope>
    <source>
        <strain evidence="16 18">FDC440</strain>
    </source>
</reference>
<dbReference type="Pfam" id="PF00270">
    <property type="entry name" value="DEAD"/>
    <property type="match status" value="1"/>
</dbReference>
<dbReference type="Pfam" id="PF00271">
    <property type="entry name" value="Helicase_C"/>
    <property type="match status" value="1"/>
</dbReference>
<dbReference type="GO" id="GO:0005737">
    <property type="term" value="C:cytoplasm"/>
    <property type="evidence" value="ECO:0007669"/>
    <property type="project" value="UniProtKB-SubCell"/>
</dbReference>
<dbReference type="InterPro" id="IPR011545">
    <property type="entry name" value="DEAD/DEAH_box_helicase_dom"/>
</dbReference>
<dbReference type="SMART" id="SM01058">
    <property type="entry name" value="CarD_TRCF"/>
    <property type="match status" value="1"/>
</dbReference>
<keyword evidence="5 13" id="KW-0378">Hydrolase</keyword>
<dbReference type="SMART" id="SM00982">
    <property type="entry name" value="TRCF"/>
    <property type="match status" value="1"/>
</dbReference>
<evidence type="ECO:0000256" key="12">
    <source>
        <dbReference type="ARBA" id="ARBA00070128"/>
    </source>
</evidence>
<dbReference type="GO" id="GO:0003684">
    <property type="term" value="F:damaged DNA binding"/>
    <property type="evidence" value="ECO:0007669"/>
    <property type="project" value="InterPro"/>
</dbReference>
<evidence type="ECO:0000256" key="6">
    <source>
        <dbReference type="ARBA" id="ARBA00022806"/>
    </source>
</evidence>
<accession>A0A2Z4XXI3</accession>
<evidence type="ECO:0000256" key="13">
    <source>
        <dbReference type="HAMAP-Rule" id="MF_00969"/>
    </source>
</evidence>
<dbReference type="InterPro" id="IPR001650">
    <property type="entry name" value="Helicase_C-like"/>
</dbReference>
<dbReference type="EMBL" id="CP021781">
    <property type="protein sequence ID" value="AXA33524.1"/>
    <property type="molecule type" value="Genomic_DNA"/>
</dbReference>
<comment type="similarity">
    <text evidence="10 13">In the N-terminal section; belongs to the UvrB family.</text>
</comment>
<evidence type="ECO:0000256" key="9">
    <source>
        <dbReference type="ARBA" id="ARBA00023204"/>
    </source>
</evidence>
<dbReference type="GO" id="GO:0006355">
    <property type="term" value="P:regulation of DNA-templated transcription"/>
    <property type="evidence" value="ECO:0007669"/>
    <property type="project" value="UniProtKB-UniRule"/>
</dbReference>
<dbReference type="GO" id="GO:0016787">
    <property type="term" value="F:hydrolase activity"/>
    <property type="evidence" value="ECO:0007669"/>
    <property type="project" value="UniProtKB-KW"/>
</dbReference>
<dbReference type="Gene3D" id="3.40.50.11140">
    <property type="match status" value="1"/>
</dbReference>
<evidence type="ECO:0000259" key="15">
    <source>
        <dbReference type="PROSITE" id="PS51194"/>
    </source>
</evidence>
<dbReference type="PANTHER" id="PTHR47964">
    <property type="entry name" value="ATP-DEPENDENT DNA HELICASE HOMOLOG RECG, CHLOROPLASTIC"/>
    <property type="match status" value="1"/>
</dbReference>
<dbReference type="NCBIfam" id="TIGR00580">
    <property type="entry name" value="mfd"/>
    <property type="match status" value="1"/>
</dbReference>
<dbReference type="InterPro" id="IPR048635">
    <property type="entry name" value="MFD_D3"/>
</dbReference>
<dbReference type="InterPro" id="IPR041471">
    <property type="entry name" value="UvrB_inter"/>
</dbReference>
<dbReference type="OrthoDB" id="9804325at2"/>
<dbReference type="InterPro" id="IPR047112">
    <property type="entry name" value="RecG/Mfd"/>
</dbReference>
<feature type="domain" description="Helicase ATP-binding" evidence="14">
    <location>
        <begin position="610"/>
        <end position="771"/>
    </location>
</feature>
<dbReference type="Gene3D" id="3.40.50.300">
    <property type="entry name" value="P-loop containing nucleotide triphosphate hydrolases"/>
    <property type="match status" value="2"/>
</dbReference>
<dbReference type="AlphaFoldDB" id="A0A2Z4XXI3"/>
<reference evidence="17 19" key="2">
    <citation type="submission" date="2019-08" db="EMBL/GenBank/DDBJ databases">
        <title>Complete genome sequences of Francisella adeliensis (FSC1325 and FSC1326).</title>
        <authorList>
            <person name="Ohrman C."/>
            <person name="Uneklint I."/>
            <person name="Vallesi A."/>
            <person name="Karlsson L."/>
            <person name="Sjodin A."/>
        </authorList>
    </citation>
    <scope>NUCLEOTIDE SEQUENCE [LARGE SCALE GENOMIC DNA]</scope>
    <source>
        <strain evidence="17 19">FSC1325</strain>
    </source>
</reference>
<dbReference type="InterPro" id="IPR003711">
    <property type="entry name" value="CarD-like/TRCF_RID"/>
</dbReference>
<feature type="domain" description="Helicase C-terminal" evidence="15">
    <location>
        <begin position="792"/>
        <end position="945"/>
    </location>
</feature>
<dbReference type="FunFam" id="3.40.50.300:FF:000546">
    <property type="entry name" value="Transcription-repair-coupling factor"/>
    <property type="match status" value="1"/>
</dbReference>
<keyword evidence="2 13" id="KW-0963">Cytoplasm</keyword>
<dbReference type="GO" id="GO:0003678">
    <property type="term" value="F:DNA helicase activity"/>
    <property type="evidence" value="ECO:0007669"/>
    <property type="project" value="TreeGrafter"/>
</dbReference>
<dbReference type="Pfam" id="PF03461">
    <property type="entry name" value="TRCF"/>
    <property type="match status" value="1"/>
</dbReference>
<dbReference type="Pfam" id="PF02559">
    <property type="entry name" value="CarD_TRCF_RID"/>
    <property type="match status" value="1"/>
</dbReference>
<dbReference type="InterPro" id="IPR004576">
    <property type="entry name" value="Mfd"/>
</dbReference>
<protein>
    <recommendedName>
        <fullName evidence="12 13">Transcription-repair-coupling factor</fullName>
        <shortName evidence="13">TRCF</shortName>
        <ecNumber evidence="13">3.6.4.-</ecNumber>
    </recommendedName>
</protein>
<keyword evidence="7 13" id="KW-0067">ATP-binding</keyword>
<dbReference type="Proteomes" id="UP000681131">
    <property type="component" value="Chromosome"/>
</dbReference>
<evidence type="ECO:0000256" key="10">
    <source>
        <dbReference type="ARBA" id="ARBA00061104"/>
    </source>
</evidence>
<evidence type="ECO:0000256" key="7">
    <source>
        <dbReference type="ARBA" id="ARBA00022840"/>
    </source>
</evidence>
<evidence type="ECO:0000313" key="18">
    <source>
        <dbReference type="Proteomes" id="UP000251120"/>
    </source>
</evidence>
<dbReference type="Gene3D" id="3.90.1150.50">
    <property type="entry name" value="Transcription-repair-coupling factor, D7 domain"/>
    <property type="match status" value="1"/>
</dbReference>
<evidence type="ECO:0000256" key="2">
    <source>
        <dbReference type="ARBA" id="ARBA00022490"/>
    </source>
</evidence>
<dbReference type="SUPFAM" id="SSF52540">
    <property type="entry name" value="P-loop containing nucleoside triphosphate hydrolases"/>
    <property type="match status" value="4"/>
</dbReference>